<feature type="domain" description="DUF4214" evidence="3">
    <location>
        <begin position="2563"/>
        <end position="2631"/>
    </location>
</feature>
<dbReference type="SUPFAM" id="SSF50969">
    <property type="entry name" value="YVTN repeat-like/Quinoprotein amine dehydrogenase"/>
    <property type="match status" value="1"/>
</dbReference>
<sequence>MAIPTTTLGTTKPVENDLSIDSIPWGAPLLNNHTGVAVVWGVYGTTNLRVNLVSPGGTVGPTGYLLMGATMDANSSFHVAAAGPDRFVVLGDDGDDANPPFTGAYMRIFDTNGNTMSPTFSLGNYRYYDVKGVADGTFIVTWFNDDPGIQRFFYTHYTKDGNPIAGQTNKQFQAPTNVALLSVAGDASGGFMYSTPASTTSTDGSQLKYVDTAGNETLVTTVGAGYRGTLAYDGTNFWFFYVNSSQVYATKISGAGHTVIGNYTLTGFTSNQEPSVTMTPDGSFLLTDHPSTGNPKTVAKVSSAGTVLETYAIPSTDFVIVAPTTDNGALLVRNYAGSNGLYQLDVSESFESTYLDALPPTITTPAALSFVDTSANDTFTASANATLAITSDTAITGRGIQGGTTGISKTIGSVTYDVSKAGSYGTLYLKSSTGEYAYEPNNPAINALSANASDAFTVTANNANGSGTATLTVNITGVNDLPLVANLAGNSGTFKAGMANTIGDRIAPATVSVTDVDSANLAGGYLQINLTAGTNDGSFYADPSKVKGGTDSVLSPGDAVYVDVTGTGSSYVQIGTVAASGGVLHIDFNANATPANVTWLLKYLAYNSTTTGQRDFNLVLNDGDGGTSASYAFSMVGTDGTAPTLSSSSPADNATAVLTTVSPTIVFSEAVQFGTGKIYLVDVASNTVVEQFDVATAQGVGDGKVSISTTTLTINPTASLGYGKTYAIKIDSGAVTDLAGNAYAGISDNTTLNFTTNSAPPTVTISASPTSLKAGQHATITFTFSSVPTGFTAADISATGGTISALTVDGSDPKIYTADFAPNAAQSLSATIQINAGAFMDATSQPNVASNVLGISGDTQAPTITSITRGTPTGATTNADTLVFQVQFSEAVSNVDASDFSVSGTTATVSSVTSSGANSYSVTVSGGDLASLNGTVGLALISGNNVADSTGNALGSTSPTGANQGYTMDNAVAAPAMALASDTGSNASDGITKDGTINVTLAGDVASWEYSVDSGAHWTAGSGTSFTLAGGSYGAGAVQVRQTDVAGNLSSTASNAAAITVDTTAAAPSLALHSDTGASAADGITRNGSIDVTLPLDAASWEYSVDGGAHWTAGSATAFTLADNSYASGAVKVRYTDTAGNLSAVAANAATITVDNTVAAPALALAADTGTSNSDGLTKNTAVNVTLAADVASWEYSTDSGAHWTSGSGTSFNLADGTYAAGAVQVRQTDLAGNLSTAASNAAAITIDTAALAPTLALASDTGASAADGITKDGTVNVNLPLDVASWEYSVDGGAHWSAGSGGSFSLATGDYASGAVQTRYTDKAGNLSATGSNGAAITVDTSAPAPSFALAADTGTNNSDGITNNPTVNVTLPPDAASWEYSVDGGAHWTAGSGTSFNLPAGTQAVGQAQVRYTDLAGNLSAAGSNAAAITIDTSVAAPALALASDTGSSASDGITKDGAINVTLAGDVASWEYSVDSGAHWTAGSGTSFTLASGSYGAGAVQVRQTDIAGNLSSAASNAAAITVDTTAAAPSFALHSDTGASAADGITRNGTIDVALPGDAASWEYSVDGGAHWTAGSATAFTLADASYAAGAVKVRYTDTAGNLSAVAANAAAITIDNAVAAPTLTLAADTGTSNSDGLTKNTAVNVTLAADVASWEYSTDSGAHWTSGSSTSFNLADGTYAAGAVQVRQTDVAGNLSTAASNAAAITIDTSAAAPALALAADSGANAADGITKDGTINVTLPPDAASWEYSVDSGGHWSAGSGTSFVLAEGGYAAGAVQVRYTDNAGNLSAAASNGAVISVDHTVAAPGVALAADTGSSGADGLTNNATINVVLAGDAAGWEYSTDGGAHWTAGSGTSFVLPEGSYAAGTLQVRQTDLAGNLSPAAGNAAAITIDTTAAAPVIGLAADTGASASDGITANGQVNVTTAPDASSWEYSTDAGAHWAVGSGNSFVLGAGTWAGGTVQVRYTDKAGNLSAAASNAAAITVDLSAPAPTLALAQDNGASPTDGVTTNPMVQATLPADMASWEYSTDGGATWSTGRGVNFYLTLGKHVAGTVQVRYTDLAGNHSAAASNATDFFIERDAPPVTPPVKHTVDGVVLETSTVTNPDGSSSQVLVVPVVTPSRVDDTGSKAVADIPLVSSSDGVPVLTAQLPTGYGMQVAGSAGPQGPAASLAELTRDIQAHTPAGSAGQGSLVAAGASFLGELAPGSSLVVQSITPSVAPNGQPSAPVVIAAPPAAPNAPLTAVVIDSSNVPGGLAIQLQNVHFAALIGPMHVTGGDGSQVVFGDASDQYIVLGADDDVLHGGAGNDTVGSAGGNDRVYGDEGNDVVFGGEGNDYLDGGTGTDVVLLQGASRADYSLRFDHGNLVATQLHGGPDGTDTIANVEVLRFAGAHPDMGTDASLRRIYDTLFDRPADGAGAAWWSAAANHGMALHDIAANLLASSEAKGSAGLANAAFVDQLYRDALGTAPVPADERARWIGLLDQGKADRADVLLGIANGTQKLALDAQEHSDVAFADTDAATIVRLYQTVFGRHADEAGVNFWIGSSEAGMAMRDIVNAFLQSGEAQQRYGGTSDSQFVDTLYNVGFGRHADAGEIGYWTDKLHAGAISRADLVLYFADSPEQVTLVGNSTTIAGLTG</sequence>
<feature type="domain" description="DUF4214" evidence="3">
    <location>
        <begin position="2441"/>
        <end position="2503"/>
    </location>
</feature>
<evidence type="ECO:0000313" key="6">
    <source>
        <dbReference type="Proteomes" id="UP001205861"/>
    </source>
</evidence>
<gene>
    <name evidence="5" type="ORF">NX773_01115</name>
</gene>
<dbReference type="PRINTS" id="PR00313">
    <property type="entry name" value="CABNDNGRPT"/>
</dbReference>
<proteinExistence type="predicted"/>
<dbReference type="InterPro" id="IPR044048">
    <property type="entry name" value="Big_12"/>
</dbReference>
<dbReference type="Gene3D" id="1.10.3130.20">
    <property type="entry name" value="Phycobilisome linker domain"/>
    <property type="match status" value="1"/>
</dbReference>
<dbReference type="Pfam" id="PF00353">
    <property type="entry name" value="HemolysinCabind"/>
    <property type="match status" value="2"/>
</dbReference>
<dbReference type="InterPro" id="IPR038255">
    <property type="entry name" value="PBS_linker_sf"/>
</dbReference>
<dbReference type="SUPFAM" id="SSF51120">
    <property type="entry name" value="beta-Roll"/>
    <property type="match status" value="1"/>
</dbReference>
<dbReference type="PANTHER" id="PTHR34677">
    <property type="match status" value="1"/>
</dbReference>
<evidence type="ECO:0000256" key="1">
    <source>
        <dbReference type="ARBA" id="ARBA00022729"/>
    </source>
</evidence>
<dbReference type="Proteomes" id="UP001205861">
    <property type="component" value="Unassembled WGS sequence"/>
</dbReference>
<name>A0ABT2BE25_9BURK</name>
<comment type="caution">
    <text evidence="5">The sequence shown here is derived from an EMBL/GenBank/DDBJ whole genome shotgun (WGS) entry which is preliminary data.</text>
</comment>
<dbReference type="InterPro" id="IPR032812">
    <property type="entry name" value="SbsA_Ig"/>
</dbReference>
<protein>
    <submittedName>
        <fullName evidence="5">DUF4214 domain-containing protein</fullName>
    </submittedName>
</protein>
<organism evidence="5 6">
    <name type="scientific">Massilia solisilvae</name>
    <dbReference type="NCBI Taxonomy" id="1811225"/>
    <lineage>
        <taxon>Bacteria</taxon>
        <taxon>Pseudomonadati</taxon>
        <taxon>Pseudomonadota</taxon>
        <taxon>Betaproteobacteria</taxon>
        <taxon>Burkholderiales</taxon>
        <taxon>Oxalobacteraceae</taxon>
        <taxon>Telluria group</taxon>
        <taxon>Massilia</taxon>
    </lineage>
</organism>
<dbReference type="InterPro" id="IPR013783">
    <property type="entry name" value="Ig-like_fold"/>
</dbReference>
<dbReference type="InterPro" id="IPR011044">
    <property type="entry name" value="Quino_amine_DH_bsu"/>
</dbReference>
<feature type="domain" description="Bacterial Ig-like" evidence="4">
    <location>
        <begin position="759"/>
        <end position="851"/>
    </location>
</feature>
<dbReference type="PANTHER" id="PTHR34677:SF3">
    <property type="entry name" value="BACTERIAL IG-LIKE DOMAIN-CONTAINING PROTEIN"/>
    <property type="match status" value="1"/>
</dbReference>
<dbReference type="Gene3D" id="2.60.40.10">
    <property type="entry name" value="Immunoglobulins"/>
    <property type="match status" value="4"/>
</dbReference>
<accession>A0ABT2BE25</accession>
<evidence type="ECO:0000259" key="4">
    <source>
        <dbReference type="Pfam" id="PF19078"/>
    </source>
</evidence>
<evidence type="ECO:0000259" key="2">
    <source>
        <dbReference type="Pfam" id="PF13205"/>
    </source>
</evidence>
<dbReference type="Pfam" id="PF13205">
    <property type="entry name" value="Big_5"/>
    <property type="match status" value="1"/>
</dbReference>
<dbReference type="EMBL" id="JANUGV010000001">
    <property type="protein sequence ID" value="MCS0606763.1"/>
    <property type="molecule type" value="Genomic_DNA"/>
</dbReference>
<dbReference type="RefSeq" id="WP_258854564.1">
    <property type="nucleotide sequence ID" value="NZ_JANUGV010000001.1"/>
</dbReference>
<dbReference type="Pfam" id="PF19078">
    <property type="entry name" value="Big_12"/>
    <property type="match status" value="1"/>
</dbReference>
<evidence type="ECO:0000313" key="5">
    <source>
        <dbReference type="EMBL" id="MCS0606763.1"/>
    </source>
</evidence>
<reference evidence="5 6" key="1">
    <citation type="submission" date="2022-08" db="EMBL/GenBank/DDBJ databases">
        <title>Reclassification of Massilia species as members of the genera Telluria, Duganella, Pseudoduganella, Mokoshia gen. nov. and Zemynaea gen. nov. using orthogonal and non-orthogonal genome-based approaches.</title>
        <authorList>
            <person name="Bowman J.P."/>
        </authorList>
    </citation>
    <scope>NUCLEOTIDE SEQUENCE [LARGE SCALE GENOMIC DNA]</scope>
    <source>
        <strain evidence="5 6">JCM 31607</strain>
    </source>
</reference>
<dbReference type="InterPro" id="IPR025282">
    <property type="entry name" value="DUF4214"/>
</dbReference>
<dbReference type="InterPro" id="IPR001343">
    <property type="entry name" value="Hemolysn_Ca-bd"/>
</dbReference>
<dbReference type="Pfam" id="PF13946">
    <property type="entry name" value="DUF4214"/>
    <property type="match status" value="2"/>
</dbReference>
<dbReference type="InterPro" id="IPR011049">
    <property type="entry name" value="Serralysin-like_metalloprot_C"/>
</dbReference>
<feature type="domain" description="SbsA Ig-like" evidence="2">
    <location>
        <begin position="639"/>
        <end position="756"/>
    </location>
</feature>
<keyword evidence="1" id="KW-0732">Signal</keyword>
<evidence type="ECO:0000259" key="3">
    <source>
        <dbReference type="Pfam" id="PF13946"/>
    </source>
</evidence>
<keyword evidence="6" id="KW-1185">Reference proteome</keyword>